<dbReference type="InterPro" id="IPR005218">
    <property type="entry name" value="Diacylglycerol/lipid_kinase"/>
</dbReference>
<keyword evidence="3 10" id="KW-0808">Transferase</keyword>
<evidence type="ECO:0000256" key="6">
    <source>
        <dbReference type="ARBA" id="ARBA00022840"/>
    </source>
</evidence>
<evidence type="ECO:0000259" key="9">
    <source>
        <dbReference type="PROSITE" id="PS50146"/>
    </source>
</evidence>
<dbReference type="InterPro" id="IPR016064">
    <property type="entry name" value="NAD/diacylglycerol_kinase_sf"/>
</dbReference>
<accession>A0ABW4BFY6</accession>
<dbReference type="SMART" id="SM00046">
    <property type="entry name" value="DAGKc"/>
    <property type="match status" value="1"/>
</dbReference>
<evidence type="ECO:0000256" key="5">
    <source>
        <dbReference type="ARBA" id="ARBA00022777"/>
    </source>
</evidence>
<dbReference type="Pfam" id="PF19279">
    <property type="entry name" value="YegS_C"/>
    <property type="match status" value="1"/>
</dbReference>
<dbReference type="EC" id="2.7.1.-" evidence="10"/>
<keyword evidence="5 10" id="KW-0418">Kinase</keyword>
<evidence type="ECO:0000256" key="2">
    <source>
        <dbReference type="ARBA" id="ARBA00005983"/>
    </source>
</evidence>
<reference evidence="11" key="1">
    <citation type="journal article" date="2019" name="Int. J. Syst. Evol. Microbiol.">
        <title>The Global Catalogue of Microorganisms (GCM) 10K type strain sequencing project: providing services to taxonomists for standard genome sequencing and annotation.</title>
        <authorList>
            <consortium name="The Broad Institute Genomics Platform"/>
            <consortium name="The Broad Institute Genome Sequencing Center for Infectious Disease"/>
            <person name="Wu L."/>
            <person name="Ma J."/>
        </authorList>
    </citation>
    <scope>NUCLEOTIDE SEQUENCE [LARGE SCALE GENOMIC DNA]</scope>
    <source>
        <strain evidence="11">CCM 9110</strain>
    </source>
</reference>
<dbReference type="InterPro" id="IPR045540">
    <property type="entry name" value="YegS/DAGK_C"/>
</dbReference>
<evidence type="ECO:0000256" key="3">
    <source>
        <dbReference type="ARBA" id="ARBA00022679"/>
    </source>
</evidence>
<keyword evidence="6" id="KW-0067">ATP-binding</keyword>
<evidence type="ECO:0000256" key="8">
    <source>
        <dbReference type="ARBA" id="ARBA00023264"/>
    </source>
</evidence>
<dbReference type="PANTHER" id="PTHR12358:SF54">
    <property type="entry name" value="SPHINGOSINE KINASE RELATED PROTEIN"/>
    <property type="match status" value="1"/>
</dbReference>
<dbReference type="GO" id="GO:0016301">
    <property type="term" value="F:kinase activity"/>
    <property type="evidence" value="ECO:0007669"/>
    <property type="project" value="UniProtKB-KW"/>
</dbReference>
<dbReference type="PROSITE" id="PS50146">
    <property type="entry name" value="DAGK"/>
    <property type="match status" value="1"/>
</dbReference>
<protein>
    <submittedName>
        <fullName evidence="10">Diacylglycerol/lipid kinase family protein</fullName>
        <ecNumber evidence="10">2.7.1.-</ecNumber>
    </submittedName>
</protein>
<dbReference type="Gene3D" id="2.60.200.40">
    <property type="match status" value="1"/>
</dbReference>
<dbReference type="Pfam" id="PF00781">
    <property type="entry name" value="DAGK_cat"/>
    <property type="match status" value="1"/>
</dbReference>
<dbReference type="PANTHER" id="PTHR12358">
    <property type="entry name" value="SPHINGOSINE KINASE"/>
    <property type="match status" value="1"/>
</dbReference>
<keyword evidence="7" id="KW-0444">Lipid biosynthesis</keyword>
<dbReference type="SUPFAM" id="SSF111331">
    <property type="entry name" value="NAD kinase/diacylglycerol kinase-like"/>
    <property type="match status" value="1"/>
</dbReference>
<dbReference type="Gene3D" id="3.40.50.10330">
    <property type="entry name" value="Probable inorganic polyphosphate/atp-NAD kinase, domain 1"/>
    <property type="match status" value="1"/>
</dbReference>
<keyword evidence="7" id="KW-0594">Phospholipid biosynthesis</keyword>
<dbReference type="EMBL" id="JBHTOA010000032">
    <property type="protein sequence ID" value="MFD1399377.1"/>
    <property type="molecule type" value="Genomic_DNA"/>
</dbReference>
<evidence type="ECO:0000313" key="10">
    <source>
        <dbReference type="EMBL" id="MFD1399377.1"/>
    </source>
</evidence>
<evidence type="ECO:0000313" key="11">
    <source>
        <dbReference type="Proteomes" id="UP001597199"/>
    </source>
</evidence>
<keyword evidence="7" id="KW-0443">Lipid metabolism</keyword>
<sequence length="316" mass="35020">MAAGFYYIIFNPAAGSGNAVKIYHAVKAELDARQIAYETRVSRYAGHTIQLARQIGSFNERQDAVVLTIGGDGTLNQTITGLRMTPQSDLPVGYIPAGSGNDFARGVGLSEDPMKALAQVLAAEAPLTLDIGRYTEHTHHENGYFVNNVGIGFDAAVVASNTHSRIKRILNRLYLGKLSYFFSGVKTFFTTKTFDVVVYDQAGKMELIPRAFLVDATNHPYFGGGIRFMPKATPTDGLLDLVVVEHPNWLAFLFLLVQMIRGKAEQYPQVHYLKGKHLRLETTALEPGQMDGEEMGTRAFELEFTTTTQPFWFKLD</sequence>
<evidence type="ECO:0000256" key="4">
    <source>
        <dbReference type="ARBA" id="ARBA00022741"/>
    </source>
</evidence>
<proteinExistence type="inferred from homology"/>
<dbReference type="InterPro" id="IPR050187">
    <property type="entry name" value="Lipid_Phosphate_FormReg"/>
</dbReference>
<comment type="caution">
    <text evidence="10">The sequence shown here is derived from an EMBL/GenBank/DDBJ whole genome shotgun (WGS) entry which is preliminary data.</text>
</comment>
<comment type="cofactor">
    <cofactor evidence="1">
        <name>Mg(2+)</name>
        <dbReference type="ChEBI" id="CHEBI:18420"/>
    </cofactor>
</comment>
<dbReference type="Proteomes" id="UP001597199">
    <property type="component" value="Unassembled WGS sequence"/>
</dbReference>
<keyword evidence="11" id="KW-1185">Reference proteome</keyword>
<comment type="similarity">
    <text evidence="2">Belongs to the diacylglycerol/lipid kinase family.</text>
</comment>
<gene>
    <name evidence="10" type="ORF">ACFQ41_08640</name>
</gene>
<keyword evidence="8" id="KW-1208">Phospholipid metabolism</keyword>
<evidence type="ECO:0000256" key="1">
    <source>
        <dbReference type="ARBA" id="ARBA00001946"/>
    </source>
</evidence>
<keyword evidence="4" id="KW-0547">Nucleotide-binding</keyword>
<organism evidence="10 11">
    <name type="scientific">Lacticaseibacillus suilingensis</name>
    <dbReference type="NCBI Taxonomy" id="2799577"/>
    <lineage>
        <taxon>Bacteria</taxon>
        <taxon>Bacillati</taxon>
        <taxon>Bacillota</taxon>
        <taxon>Bacilli</taxon>
        <taxon>Lactobacillales</taxon>
        <taxon>Lactobacillaceae</taxon>
        <taxon>Lacticaseibacillus</taxon>
    </lineage>
</organism>
<feature type="domain" description="DAGKc" evidence="9">
    <location>
        <begin position="1"/>
        <end position="137"/>
    </location>
</feature>
<evidence type="ECO:0000256" key="7">
    <source>
        <dbReference type="ARBA" id="ARBA00023209"/>
    </source>
</evidence>
<dbReference type="InterPro" id="IPR017438">
    <property type="entry name" value="ATP-NAD_kinase_N"/>
</dbReference>
<name>A0ABW4BFY6_9LACO</name>
<dbReference type="InterPro" id="IPR001206">
    <property type="entry name" value="Diacylglycerol_kinase_cat_dom"/>
</dbReference>
<dbReference type="RefSeq" id="WP_204119232.1">
    <property type="nucleotide sequence ID" value="NZ_BOLV01000012.1"/>
</dbReference>
<dbReference type="NCBIfam" id="TIGR00147">
    <property type="entry name" value="YegS/Rv2252/BmrU family lipid kinase"/>
    <property type="match status" value="1"/>
</dbReference>